<sequence length="36" mass="4312">MFLVFLFKVSVSMACRFLTKEECFMLCFVRGKMGRR</sequence>
<reference evidence="1" key="1">
    <citation type="submission" date="2018-02" db="EMBL/GenBank/DDBJ databases">
        <title>Rhizophora mucronata_Transcriptome.</title>
        <authorList>
            <person name="Meera S.P."/>
            <person name="Sreeshan A."/>
            <person name="Augustine A."/>
        </authorList>
    </citation>
    <scope>NUCLEOTIDE SEQUENCE</scope>
    <source>
        <tissue evidence="1">Leaf</tissue>
    </source>
</reference>
<dbReference type="EMBL" id="GGEC01088286">
    <property type="protein sequence ID" value="MBX68770.1"/>
    <property type="molecule type" value="Transcribed_RNA"/>
</dbReference>
<name>A0A2P2QP26_RHIMU</name>
<dbReference type="AlphaFoldDB" id="A0A2P2QP26"/>
<proteinExistence type="predicted"/>
<organism evidence="1">
    <name type="scientific">Rhizophora mucronata</name>
    <name type="common">Asiatic mangrove</name>
    <dbReference type="NCBI Taxonomy" id="61149"/>
    <lineage>
        <taxon>Eukaryota</taxon>
        <taxon>Viridiplantae</taxon>
        <taxon>Streptophyta</taxon>
        <taxon>Embryophyta</taxon>
        <taxon>Tracheophyta</taxon>
        <taxon>Spermatophyta</taxon>
        <taxon>Magnoliopsida</taxon>
        <taxon>eudicotyledons</taxon>
        <taxon>Gunneridae</taxon>
        <taxon>Pentapetalae</taxon>
        <taxon>rosids</taxon>
        <taxon>fabids</taxon>
        <taxon>Malpighiales</taxon>
        <taxon>Rhizophoraceae</taxon>
        <taxon>Rhizophora</taxon>
    </lineage>
</organism>
<accession>A0A2P2QP26</accession>
<protein>
    <submittedName>
        <fullName evidence="1">Uncharacterized protein</fullName>
    </submittedName>
</protein>
<evidence type="ECO:0000313" key="1">
    <source>
        <dbReference type="EMBL" id="MBX68770.1"/>
    </source>
</evidence>